<dbReference type="SMART" id="SM00317">
    <property type="entry name" value="SET"/>
    <property type="match status" value="1"/>
</dbReference>
<dbReference type="OMA" id="IKGMYIS"/>
<evidence type="ECO:0000256" key="1">
    <source>
        <dbReference type="ARBA" id="ARBA00004123"/>
    </source>
</evidence>
<keyword evidence="10" id="KW-0863">Zinc-finger</keyword>
<name>A0A6P9CTF0_PANGU</name>
<dbReference type="PANTHER" id="PTHR46024">
    <property type="entry name" value="HISTONE-LYSINE N-METHYLTRANSFERASE EGGLESS"/>
    <property type="match status" value="1"/>
</dbReference>
<dbReference type="Gene3D" id="3.30.40.10">
    <property type="entry name" value="Zinc/RING finger domain, C3HC4 (zinc finger)"/>
    <property type="match status" value="1"/>
</dbReference>
<dbReference type="InterPro" id="IPR013083">
    <property type="entry name" value="Znf_RING/FYVE/PHD"/>
</dbReference>
<evidence type="ECO:0000256" key="15">
    <source>
        <dbReference type="ARBA" id="ARBA00023306"/>
    </source>
</evidence>
<dbReference type="InterPro" id="IPR001965">
    <property type="entry name" value="Znf_PHD"/>
</dbReference>
<evidence type="ECO:0000256" key="9">
    <source>
        <dbReference type="ARBA" id="ARBA00022723"/>
    </source>
</evidence>
<evidence type="ECO:0000313" key="27">
    <source>
        <dbReference type="RefSeq" id="XP_034282651.1"/>
    </source>
</evidence>
<dbReference type="PROSITE" id="PS50982">
    <property type="entry name" value="MBD"/>
    <property type="match status" value="1"/>
</dbReference>
<dbReference type="KEGG" id="pgut:117671092"/>
<dbReference type="InterPro" id="IPR047232">
    <property type="entry name" value="SETDB1/2-like_MBD"/>
</dbReference>
<dbReference type="SMART" id="SM00468">
    <property type="entry name" value="PreSET"/>
    <property type="match status" value="1"/>
</dbReference>
<dbReference type="GO" id="GO:0010629">
    <property type="term" value="P:negative regulation of gene expression"/>
    <property type="evidence" value="ECO:0007669"/>
    <property type="project" value="TreeGrafter"/>
</dbReference>
<keyword evidence="4" id="KW-0217">Developmental protein</keyword>
<evidence type="ECO:0000256" key="18">
    <source>
        <dbReference type="ARBA" id="ARBA00042995"/>
    </source>
</evidence>
<sequence>MKVDAKRLWKHMEKNKVDNIFGCMHKALLSLQQKIEDGTATSEECNQALALVNQLGMTDLLPLAHVKEDKHICHLDLPQSSPGKITEDAGDDFSFLEIEIDEGMDLRTEGESAEASSKFYQDHVCSKKCLSKRPWDSYKGENPLKLPMLCHFQRWHAKADSGSKSHDVLYKAPCGKSLRNFKDVQNYLFQTECSFLFLDHFSFNTYVQVFRSSSSPQAFVIDPDISQGAETVPVSFCNDINHDRLPCFKYRKTSWPHGYFLNNFSSSFLDSCNCTDGCIDRTKCTCLLLTKRAVLKASMSPRNGPSYGYTYKRLEEPISSGVYECSFLCSCDKNLCQNRLVQHGLQVRLQVFSTEKKGWGVRCLDDIDKGTFVCTYAGKLMSRVEHYQGKNSGEIEEVTKNTNQSLFSRKRKLSTVCSDSENELTQDIGRQQSLHLDAEGQPNRIQNYTSYKNWNVQTIARPKTKTSLLQRQRQELGITDASSDEDESSLCQMSGTRRITSATKKGDEQSGLQGEFENLVNTINSEANTDCHKENLLSDAVLKNKLPVEDDKEVKKQHKDILESDNTIKRKTQRNRQELACTKEATEIETCPKNEENPCLLDATREGNVGRFLNHSCSPNLFVQSVFVETHNRNFPWVAFFTKRHVKAGTELTWDYGYKAGSMPETETTCQCGSLKCRKKILCLSHRSERRQGLRLGAFPLRSSASPERGCGPSCRDRRASGEASPRAAVPRPPARSPLLLLRVSQLTVTSVMTAMTRRKCAFCPDNEPCAIMYIAEERNLAVHQNCLLFSSGFMEVGEEDPEDLDKRFDVASVEKEIKRGKRLVCNVCRKKGATIGCEVNNCRKSFHYFCALRGDASMETDEDQGHYRLFCPSHIQAKRSRLYDENNETAMPLVLTESSSTTTKMNGETVGEENMEVISEKGDQPKERIEFLKKCKQAGLLNEIFEKMLNTLCLAQEKLMDDNTSEAEYEKTVISLFDCGLFENIRRAAHSGTKGKIQELMNTRIGLDTQIGFLKEIVFPISEDNTSSSMS</sequence>
<evidence type="ECO:0000256" key="13">
    <source>
        <dbReference type="ARBA" id="ARBA00022853"/>
    </source>
</evidence>
<evidence type="ECO:0000256" key="19">
    <source>
        <dbReference type="ARBA" id="ARBA00049087"/>
    </source>
</evidence>
<feature type="domain" description="Post-SET" evidence="23">
    <location>
        <begin position="666"/>
        <end position="682"/>
    </location>
</feature>
<dbReference type="OrthoDB" id="5792673at2759"/>
<dbReference type="CDD" id="cd01395">
    <property type="entry name" value="HMT_MBD"/>
    <property type="match status" value="1"/>
</dbReference>
<keyword evidence="11" id="KW-0498">Mitosis</keyword>
<evidence type="ECO:0000259" key="21">
    <source>
        <dbReference type="PROSITE" id="PS50280"/>
    </source>
</evidence>
<evidence type="ECO:0000256" key="5">
    <source>
        <dbReference type="ARBA" id="ARBA00022603"/>
    </source>
</evidence>
<dbReference type="EC" id="2.1.1.366" evidence="16"/>
<dbReference type="InParanoid" id="A0A6P9CTF0"/>
<dbReference type="GeneID" id="117671092"/>
<evidence type="ECO:0000256" key="10">
    <source>
        <dbReference type="ARBA" id="ARBA00022771"/>
    </source>
</evidence>
<keyword evidence="9" id="KW-0479">Metal-binding</keyword>
<dbReference type="InterPro" id="IPR001739">
    <property type="entry name" value="Methyl_CpG_DNA-bd"/>
</dbReference>
<keyword evidence="14" id="KW-0539">Nucleus</keyword>
<keyword evidence="8" id="KW-0949">S-adenosyl-L-methionine</keyword>
<dbReference type="GO" id="GO:0008270">
    <property type="term" value="F:zinc ion binding"/>
    <property type="evidence" value="ECO:0007669"/>
    <property type="project" value="UniProtKB-KW"/>
</dbReference>
<feature type="domain" description="Pre-SET" evidence="22">
    <location>
        <begin position="270"/>
        <end position="344"/>
    </location>
</feature>
<comment type="catalytic activity">
    <reaction evidence="19">
        <text>N(6),N(6)-dimethyl-L-lysyl(9)-[histone H3] + S-adenosyl-L-methionine = N(6),N(6),N(6)-trimethyl-L-lysyl(9)-[histone H3] + S-adenosyl-L-homocysteine + H(+)</text>
        <dbReference type="Rhea" id="RHEA:60288"/>
        <dbReference type="Rhea" id="RHEA-COMP:15538"/>
        <dbReference type="Rhea" id="RHEA-COMP:15541"/>
        <dbReference type="ChEBI" id="CHEBI:15378"/>
        <dbReference type="ChEBI" id="CHEBI:57856"/>
        <dbReference type="ChEBI" id="CHEBI:59789"/>
        <dbReference type="ChEBI" id="CHEBI:61961"/>
        <dbReference type="ChEBI" id="CHEBI:61976"/>
        <dbReference type="EC" id="2.1.1.366"/>
    </reaction>
</comment>
<dbReference type="SUPFAM" id="SSF54171">
    <property type="entry name" value="DNA-binding domain"/>
    <property type="match status" value="1"/>
</dbReference>
<accession>A0A6P9CTF0</accession>
<keyword evidence="6" id="KW-0132">Cell division</keyword>
<dbReference type="PROSITE" id="PS50868">
    <property type="entry name" value="POST_SET"/>
    <property type="match status" value="1"/>
</dbReference>
<evidence type="ECO:0000259" key="23">
    <source>
        <dbReference type="PROSITE" id="PS50868"/>
    </source>
</evidence>
<dbReference type="InterPro" id="IPR016177">
    <property type="entry name" value="DNA-bd_dom_sf"/>
</dbReference>
<feature type="domain" description="PHD-type" evidence="25">
    <location>
        <begin position="758"/>
        <end position="876"/>
    </location>
</feature>
<organism evidence="26 27">
    <name type="scientific">Pantherophis guttatus</name>
    <name type="common">Corn snake</name>
    <name type="synonym">Elaphe guttata</name>
    <dbReference type="NCBI Taxonomy" id="94885"/>
    <lineage>
        <taxon>Eukaryota</taxon>
        <taxon>Metazoa</taxon>
        <taxon>Chordata</taxon>
        <taxon>Craniata</taxon>
        <taxon>Vertebrata</taxon>
        <taxon>Euteleostomi</taxon>
        <taxon>Lepidosauria</taxon>
        <taxon>Squamata</taxon>
        <taxon>Bifurcata</taxon>
        <taxon>Unidentata</taxon>
        <taxon>Episquamata</taxon>
        <taxon>Toxicofera</taxon>
        <taxon>Serpentes</taxon>
        <taxon>Colubroidea</taxon>
        <taxon>Colubridae</taxon>
        <taxon>Colubrinae</taxon>
        <taxon>Pantherophis</taxon>
    </lineage>
</organism>
<dbReference type="GO" id="GO:0005694">
    <property type="term" value="C:chromosome"/>
    <property type="evidence" value="ECO:0007669"/>
    <property type="project" value="UniProtKB-SubCell"/>
</dbReference>
<evidence type="ECO:0000256" key="16">
    <source>
        <dbReference type="ARBA" id="ARBA00039052"/>
    </source>
</evidence>
<dbReference type="GO" id="GO:0005634">
    <property type="term" value="C:nucleus"/>
    <property type="evidence" value="ECO:0007669"/>
    <property type="project" value="UniProtKB-SubCell"/>
</dbReference>
<gene>
    <name evidence="27" type="primary">SETDB2</name>
</gene>
<evidence type="ECO:0000259" key="24">
    <source>
        <dbReference type="PROSITE" id="PS50982"/>
    </source>
</evidence>
<dbReference type="Pfam" id="PF00856">
    <property type="entry name" value="SET"/>
    <property type="match status" value="1"/>
</dbReference>
<dbReference type="PANTHER" id="PTHR46024:SF3">
    <property type="entry name" value="HISTONE-LYSINE N-METHYLTRANSFERASE SETDB2"/>
    <property type="match status" value="1"/>
</dbReference>
<keyword evidence="3" id="KW-0158">Chromosome</keyword>
<dbReference type="PROSITE" id="PS50867">
    <property type="entry name" value="PRE_SET"/>
    <property type="match status" value="1"/>
</dbReference>
<dbReference type="Gene3D" id="3.30.890.10">
    <property type="entry name" value="Methyl-cpg-binding Protein 2, Chain A"/>
    <property type="match status" value="1"/>
</dbReference>
<evidence type="ECO:0000256" key="4">
    <source>
        <dbReference type="ARBA" id="ARBA00022473"/>
    </source>
</evidence>
<protein>
    <recommendedName>
        <fullName evidence="17">Histone-lysine N-methyltransferase SETDB2</fullName>
        <ecNumber evidence="16">2.1.1.366</ecNumber>
    </recommendedName>
    <alternativeName>
        <fullName evidence="18">SET domain bifurcated 2</fullName>
    </alternativeName>
</protein>
<evidence type="ECO:0000256" key="12">
    <source>
        <dbReference type="ARBA" id="ARBA00022833"/>
    </source>
</evidence>
<dbReference type="GO" id="GO:0140947">
    <property type="term" value="F:histone H3K9me2 methyltransferase activity"/>
    <property type="evidence" value="ECO:0007669"/>
    <property type="project" value="UniProtKB-EC"/>
</dbReference>
<dbReference type="SMART" id="SM00249">
    <property type="entry name" value="PHD"/>
    <property type="match status" value="1"/>
</dbReference>
<keyword evidence="5" id="KW-0489">Methyltransferase</keyword>
<keyword evidence="26" id="KW-1185">Reference proteome</keyword>
<comment type="subcellular location">
    <subcellularLocation>
        <location evidence="2">Chromosome</location>
    </subcellularLocation>
    <subcellularLocation>
        <location evidence="1">Nucleus</location>
    </subcellularLocation>
</comment>
<keyword evidence="13" id="KW-0156">Chromatin regulator</keyword>
<feature type="region of interest" description="Disordered" evidence="20">
    <location>
        <begin position="701"/>
        <end position="732"/>
    </location>
</feature>
<proteinExistence type="predicted"/>
<evidence type="ECO:0000256" key="14">
    <source>
        <dbReference type="ARBA" id="ARBA00023242"/>
    </source>
</evidence>
<keyword evidence="12" id="KW-0862">Zinc</keyword>
<dbReference type="GO" id="GO:0070828">
    <property type="term" value="P:heterochromatin organization"/>
    <property type="evidence" value="ECO:0007669"/>
    <property type="project" value="TreeGrafter"/>
</dbReference>
<dbReference type="InterPro" id="IPR007728">
    <property type="entry name" value="Pre-SET_dom"/>
</dbReference>
<evidence type="ECO:0000259" key="25">
    <source>
        <dbReference type="PROSITE" id="PS51805"/>
    </source>
</evidence>
<dbReference type="Pfam" id="PF13771">
    <property type="entry name" value="zf-HC5HC2H"/>
    <property type="match status" value="1"/>
</dbReference>
<dbReference type="InterPro" id="IPR003616">
    <property type="entry name" value="Post-SET_dom"/>
</dbReference>
<dbReference type="GO" id="GO:0032259">
    <property type="term" value="P:methylation"/>
    <property type="evidence" value="ECO:0007669"/>
    <property type="project" value="UniProtKB-KW"/>
</dbReference>
<evidence type="ECO:0000256" key="17">
    <source>
        <dbReference type="ARBA" id="ARBA00040299"/>
    </source>
</evidence>
<keyword evidence="7" id="KW-0808">Transferase</keyword>
<dbReference type="Gene3D" id="2.170.270.10">
    <property type="entry name" value="SET domain"/>
    <property type="match status" value="2"/>
</dbReference>
<dbReference type="GO" id="GO:0003677">
    <property type="term" value="F:DNA binding"/>
    <property type="evidence" value="ECO:0007669"/>
    <property type="project" value="InterPro"/>
</dbReference>
<evidence type="ECO:0000256" key="20">
    <source>
        <dbReference type="SAM" id="MobiDB-lite"/>
    </source>
</evidence>
<evidence type="ECO:0000256" key="3">
    <source>
        <dbReference type="ARBA" id="ARBA00022454"/>
    </source>
</evidence>
<dbReference type="InterPro" id="IPR051516">
    <property type="entry name" value="SETDB_methyltransferase"/>
</dbReference>
<dbReference type="GO" id="GO:0051301">
    <property type="term" value="P:cell division"/>
    <property type="evidence" value="ECO:0007669"/>
    <property type="project" value="UniProtKB-KW"/>
</dbReference>
<dbReference type="InterPro" id="IPR001214">
    <property type="entry name" value="SET_dom"/>
</dbReference>
<dbReference type="CTD" id="83852"/>
<evidence type="ECO:0000259" key="22">
    <source>
        <dbReference type="PROSITE" id="PS50867"/>
    </source>
</evidence>
<reference evidence="27" key="1">
    <citation type="submission" date="2025-08" db="UniProtKB">
        <authorList>
            <consortium name="RefSeq"/>
        </authorList>
    </citation>
    <scope>IDENTIFICATION</scope>
    <source>
        <tissue evidence="27">Blood</tissue>
    </source>
</reference>
<dbReference type="Pfam" id="PF01429">
    <property type="entry name" value="MBD"/>
    <property type="match status" value="1"/>
</dbReference>
<dbReference type="InterPro" id="IPR046341">
    <property type="entry name" value="SET_dom_sf"/>
</dbReference>
<evidence type="ECO:0000256" key="11">
    <source>
        <dbReference type="ARBA" id="ARBA00022776"/>
    </source>
</evidence>
<evidence type="ECO:0000256" key="2">
    <source>
        <dbReference type="ARBA" id="ARBA00004286"/>
    </source>
</evidence>
<dbReference type="RefSeq" id="XP_034282651.1">
    <property type="nucleotide sequence ID" value="XM_034426760.2"/>
</dbReference>
<feature type="domain" description="MBD" evidence="24">
    <location>
        <begin position="136"/>
        <end position="208"/>
    </location>
</feature>
<dbReference type="InterPro" id="IPR034732">
    <property type="entry name" value="EPHD"/>
</dbReference>
<dbReference type="AlphaFoldDB" id="A0A6P9CTF0"/>
<keyword evidence="15" id="KW-0131">Cell cycle</keyword>
<dbReference type="Pfam" id="PF05033">
    <property type="entry name" value="Pre-SET"/>
    <property type="match status" value="1"/>
</dbReference>
<evidence type="ECO:0000256" key="7">
    <source>
        <dbReference type="ARBA" id="ARBA00022679"/>
    </source>
</evidence>
<evidence type="ECO:0000313" key="26">
    <source>
        <dbReference type="Proteomes" id="UP001652622"/>
    </source>
</evidence>
<dbReference type="SUPFAM" id="SSF82199">
    <property type="entry name" value="SET domain"/>
    <property type="match status" value="1"/>
</dbReference>
<feature type="domain" description="SET" evidence="21">
    <location>
        <begin position="347"/>
        <end position="657"/>
    </location>
</feature>
<dbReference type="Proteomes" id="UP001652622">
    <property type="component" value="Unplaced"/>
</dbReference>
<dbReference type="PROSITE" id="PS50280">
    <property type="entry name" value="SET"/>
    <property type="match status" value="1"/>
</dbReference>
<dbReference type="SMART" id="SM00391">
    <property type="entry name" value="MBD"/>
    <property type="match status" value="1"/>
</dbReference>
<evidence type="ECO:0000256" key="6">
    <source>
        <dbReference type="ARBA" id="ARBA00022618"/>
    </source>
</evidence>
<dbReference type="PROSITE" id="PS51805">
    <property type="entry name" value="EPHD"/>
    <property type="match status" value="1"/>
</dbReference>
<evidence type="ECO:0000256" key="8">
    <source>
        <dbReference type="ARBA" id="ARBA00022691"/>
    </source>
</evidence>